<dbReference type="InterPro" id="IPR011748">
    <property type="entry name" value="Unchr_phage_tail-like"/>
</dbReference>
<dbReference type="EMBL" id="AP024545">
    <property type="protein sequence ID" value="BCT91012.1"/>
    <property type="molecule type" value="Genomic_DNA"/>
</dbReference>
<evidence type="ECO:0000313" key="2">
    <source>
        <dbReference type="Proteomes" id="UP000681317"/>
    </source>
</evidence>
<dbReference type="InterPro" id="IPR006521">
    <property type="entry name" value="Tail_protein_I"/>
</dbReference>
<organism evidence="1 2">
    <name type="scientific">Noviluteimonas caseinilytica</name>
    <dbReference type="NCBI Taxonomy" id="2675101"/>
    <lineage>
        <taxon>Bacteria</taxon>
        <taxon>Pseudomonadati</taxon>
        <taxon>Pseudomonadota</taxon>
        <taxon>Gammaproteobacteria</taxon>
        <taxon>Lysobacterales</taxon>
        <taxon>Lysobacteraceae</taxon>
        <taxon>Noviluteimonas</taxon>
    </lineage>
</organism>
<dbReference type="Pfam" id="PF09684">
    <property type="entry name" value="Tail_P2_I"/>
    <property type="match status" value="1"/>
</dbReference>
<keyword evidence="2" id="KW-1185">Reference proteome</keyword>
<protein>
    <recommendedName>
        <fullName evidence="3">Phage tail protein</fullName>
    </recommendedName>
</protein>
<evidence type="ECO:0000313" key="1">
    <source>
        <dbReference type="EMBL" id="BCT91012.1"/>
    </source>
</evidence>
<gene>
    <name evidence="1" type="ORF">LYSCAS_00360</name>
</gene>
<dbReference type="RefSeq" id="WP_213435050.1">
    <property type="nucleotide sequence ID" value="NZ_AP024545.1"/>
</dbReference>
<name>A0ABM7Q1F4_9GAMM</name>
<dbReference type="Proteomes" id="UP000681317">
    <property type="component" value="Chromosome"/>
</dbReference>
<dbReference type="SUPFAM" id="SSF101898">
    <property type="entry name" value="NHL repeat"/>
    <property type="match status" value="1"/>
</dbReference>
<accession>A0ABM7Q1F4</accession>
<reference evidence="1 2" key="1">
    <citation type="submission" date="2021-03" db="EMBL/GenBank/DDBJ databases">
        <title>Complete Genome Sequences of Two Lysobacter Strains Isolated from Sea Water (Lysobacter caseinilyticus) and Soil (Lysobacter helvus) in South Korea.</title>
        <authorList>
            <person name="Watanabe Y."/>
            <person name="Arakawa K."/>
        </authorList>
    </citation>
    <scope>NUCLEOTIDE SEQUENCE [LARGE SCALE GENOMIC DNA]</scope>
    <source>
        <strain evidence="1 2">KVB24</strain>
    </source>
</reference>
<sequence>MSADPQRGYRFANAAQWGACLFAGIDAGALAALDTVQPFAPFATTAQRFPTQGAAALAVAATGETFWHDAATDTLYRLAPGDDTPELLRAPAAIVRATRLLATHWGLWSFGDGAVQRFETDTLTRLAILDLDGWRAVDIAEACNGLYILAEHDGHWHALHVDCAGRIQQTVAFTDVTHAQAFVYLRTRKRFVLLTDDGDPQLRWYAEAGGNALVRKSVAGLGHCFRATALGSDGRDRACVAGVDREGAAHVFTFDGDGNALGDVQLDARDAPATGVAASRDALHVTGPRGLLRFAAVPSVPDDASEIQGQLITPMLHSPDREDGRRWLRIEATATLPRGATLELAYASTSDPAIRDRMVKLAADPTLTATQRTQRLLAELGLWHAPVAFHGEGNDTARFAAPLFTLRDPYLWVHLRLIAAPGAPSLPALQALSVLYPGHTLMEYLPSIYQREEANPDSFLRALVGVFETTTQGLDERIAALGSHVHPKTASPEWLDAIARWLGLPWDDTLALAQKRCIVAHAHALATTRGTRSGLQTFLACLMPETPRRFRIVDGIADFGFATVGGAGCTGSALPAMLGGRPRWHTELDAGARLGRMRLPCAGDNDDPWQLAAGVRIDIAATAAERRAWSPWLPDAITALVPFTTRARVRWIDARALQGQRLDGALVLEGDPTPHLGDDAITGVARLPARGTRLGATGADIGTRLL</sequence>
<proteinExistence type="predicted"/>
<dbReference type="NCBIfam" id="TIGR02242">
    <property type="entry name" value="tail_TIGR02242"/>
    <property type="match status" value="1"/>
</dbReference>
<evidence type="ECO:0008006" key="3">
    <source>
        <dbReference type="Google" id="ProtNLM"/>
    </source>
</evidence>